<dbReference type="Gene3D" id="3.40.50.300">
    <property type="entry name" value="P-loop containing nucleotide triphosphate hydrolases"/>
    <property type="match status" value="2"/>
</dbReference>
<dbReference type="GO" id="GO:0005524">
    <property type="term" value="F:ATP binding"/>
    <property type="evidence" value="ECO:0007669"/>
    <property type="project" value="InterPro"/>
</dbReference>
<feature type="domain" description="Helicase C-terminal" evidence="3">
    <location>
        <begin position="484"/>
        <end position="653"/>
    </location>
</feature>
<keyword evidence="4" id="KW-0378">Hydrolase</keyword>
<dbReference type="GO" id="GO:0003677">
    <property type="term" value="F:DNA binding"/>
    <property type="evidence" value="ECO:0007669"/>
    <property type="project" value="InterPro"/>
</dbReference>
<proteinExistence type="predicted"/>
<dbReference type="Pfam" id="PF00271">
    <property type="entry name" value="Helicase_C"/>
    <property type="match status" value="1"/>
</dbReference>
<gene>
    <name evidence="4" type="ORF">JKP88DRAFT_243616</name>
</gene>
<dbReference type="PROSITE" id="PS51192">
    <property type="entry name" value="HELICASE_ATP_BIND_1"/>
    <property type="match status" value="1"/>
</dbReference>
<dbReference type="Proteomes" id="UP000664859">
    <property type="component" value="Unassembled WGS sequence"/>
</dbReference>
<reference evidence="4" key="1">
    <citation type="submission" date="2021-02" db="EMBL/GenBank/DDBJ databases">
        <title>First Annotated Genome of the Yellow-green Alga Tribonema minus.</title>
        <authorList>
            <person name="Mahan K.M."/>
        </authorList>
    </citation>
    <scope>NUCLEOTIDE SEQUENCE</scope>
    <source>
        <strain evidence="4">UTEX B ZZ1240</strain>
    </source>
</reference>
<dbReference type="InterPro" id="IPR027417">
    <property type="entry name" value="P-loop_NTPase"/>
</dbReference>
<dbReference type="GO" id="GO:0005829">
    <property type="term" value="C:cytosol"/>
    <property type="evidence" value="ECO:0007669"/>
    <property type="project" value="TreeGrafter"/>
</dbReference>
<protein>
    <submittedName>
        <fullName evidence="4">P-loop containing nucleoside triphosphate hydrolase protein</fullName>
    </submittedName>
</protein>
<dbReference type="PANTHER" id="PTHR47396">
    <property type="entry name" value="TYPE I RESTRICTION ENZYME ECOKI R PROTEIN"/>
    <property type="match status" value="1"/>
</dbReference>
<evidence type="ECO:0000259" key="2">
    <source>
        <dbReference type="PROSITE" id="PS51192"/>
    </source>
</evidence>
<dbReference type="InterPro" id="IPR014001">
    <property type="entry name" value="Helicase_ATP-bd"/>
</dbReference>
<feature type="domain" description="Helicase ATP-binding" evidence="2">
    <location>
        <begin position="293"/>
        <end position="440"/>
    </location>
</feature>
<feature type="region of interest" description="Disordered" evidence="1">
    <location>
        <begin position="180"/>
        <end position="201"/>
    </location>
</feature>
<dbReference type="EMBL" id="JAFCMP010000079">
    <property type="protein sequence ID" value="KAG5187914.1"/>
    <property type="molecule type" value="Genomic_DNA"/>
</dbReference>
<comment type="caution">
    <text evidence="4">The sequence shown here is derived from an EMBL/GenBank/DDBJ whole genome shotgun (WGS) entry which is preliminary data.</text>
</comment>
<name>A0A836CJN2_9STRA</name>
<keyword evidence="5" id="KW-1185">Reference proteome</keyword>
<dbReference type="InterPro" id="IPR050742">
    <property type="entry name" value="Helicase_Restrict-Modif_Enz"/>
</dbReference>
<accession>A0A836CJN2</accession>
<sequence length="906" mass="98813">MDETMFRAWMAERRECLKAASRARAKARAQERRKNGTAKPKCLVYKCGRVRVNGFYCSGHRTEYMPAVTHPADDVAHAAMDCREPHELNEVSSANKMGCDMNQGSDEPASVCDTSVEDLTDPEVARQHALRFLASTGLLKERTGGEIAAQRVAAATADTTAHTAEKPMSKRTRVELAEEAGAAGSPILNLTDDDTAQSHDADCTRDEHASTEYVPAVIDLADPAQAKAHALAFFAGQGVRQDSKMWNFTCINVSTSHLLQSVEQCVPAVNKCEDALHISNLRQCQREALDKMTTAFVVHGTFILGLPPGARKTLTCILFCVHEAARRFTEVVVVSPQKAQVAQTKGRFDAILNKLRRAYTSTLVDTDGSTNVDHISSRSSAPGNVHYVHTTFASAKKVAASLQTPRNKVLIIVDEAHRYTDTLLGELMAAGDSHILLSGTWCGISASAVGDGDAAAWRYTMTISDAEKAGIIVPQRFVLPCNVNLDEDNLEMRAEFIATTTMRLSDSPRRHILYSFNVRQAQQLANLVVVGFRRNGMVAEAEVVTGDTPNAERERIFKWMSEGTRKVVRIISSVHVLDEGIDIPAVDCVYIGGTGGDNCRYVQRVCRSICGTNAGLLNNAASKYKESRNWTSALEQVLQVPSTVINDAIKGGAGWTPEQFAVAAQLILDRRHNAVTQGLMETELGRLSDVADANQQEKAGAQALKALMKNNFVAMRPYSDWAFDLPKEVYVTTLQTQAVVTAYNPAHLHAMRTFRPVFDTRLQIWQSQKQIAATVKEIAETTKELADNEQHIADTQDERIKLWQSINVVTKQMQDVIAAGAAGLSAAAAGTGSSSGNGSAAVSDAMAAAEARALSAVAEEVERTLRLNVFWQTAAEVWSQHEEAPALMHIQVCRYDPAFTASLHCV</sequence>
<dbReference type="InterPro" id="IPR006935">
    <property type="entry name" value="Helicase/UvrB_N"/>
</dbReference>
<dbReference type="OrthoDB" id="270584at2759"/>
<dbReference type="SUPFAM" id="SSF52540">
    <property type="entry name" value="P-loop containing nucleoside triphosphate hydrolases"/>
    <property type="match status" value="1"/>
</dbReference>
<dbReference type="PROSITE" id="PS51194">
    <property type="entry name" value="HELICASE_CTER"/>
    <property type="match status" value="1"/>
</dbReference>
<organism evidence="4 5">
    <name type="scientific">Tribonema minus</name>
    <dbReference type="NCBI Taxonomy" id="303371"/>
    <lineage>
        <taxon>Eukaryota</taxon>
        <taxon>Sar</taxon>
        <taxon>Stramenopiles</taxon>
        <taxon>Ochrophyta</taxon>
        <taxon>PX clade</taxon>
        <taxon>Xanthophyceae</taxon>
        <taxon>Tribonematales</taxon>
        <taxon>Tribonemataceae</taxon>
        <taxon>Tribonema</taxon>
    </lineage>
</organism>
<evidence type="ECO:0000313" key="5">
    <source>
        <dbReference type="Proteomes" id="UP000664859"/>
    </source>
</evidence>
<dbReference type="PANTHER" id="PTHR47396:SF1">
    <property type="entry name" value="ATP-DEPENDENT HELICASE IRC3-RELATED"/>
    <property type="match status" value="1"/>
</dbReference>
<dbReference type="AlphaFoldDB" id="A0A836CJN2"/>
<evidence type="ECO:0000256" key="1">
    <source>
        <dbReference type="SAM" id="MobiDB-lite"/>
    </source>
</evidence>
<evidence type="ECO:0000313" key="4">
    <source>
        <dbReference type="EMBL" id="KAG5187914.1"/>
    </source>
</evidence>
<dbReference type="GO" id="GO:0016787">
    <property type="term" value="F:hydrolase activity"/>
    <property type="evidence" value="ECO:0007669"/>
    <property type="project" value="UniProtKB-KW"/>
</dbReference>
<dbReference type="InterPro" id="IPR001650">
    <property type="entry name" value="Helicase_C-like"/>
</dbReference>
<evidence type="ECO:0000259" key="3">
    <source>
        <dbReference type="PROSITE" id="PS51194"/>
    </source>
</evidence>
<dbReference type="Pfam" id="PF04851">
    <property type="entry name" value="ResIII"/>
    <property type="match status" value="1"/>
</dbReference>